<dbReference type="InterPro" id="IPR055346">
    <property type="entry name" value="Fe-S_cluster_assembly_SufBD"/>
</dbReference>
<dbReference type="GO" id="GO:0016226">
    <property type="term" value="P:iron-sulfur cluster assembly"/>
    <property type="evidence" value="ECO:0007669"/>
    <property type="project" value="InterPro"/>
</dbReference>
<evidence type="ECO:0000259" key="2">
    <source>
        <dbReference type="Pfam" id="PF01458"/>
    </source>
</evidence>
<dbReference type="STRING" id="301148.B4135_2278"/>
<dbReference type="AlphaFoldDB" id="A0A150M247"/>
<organism evidence="4 6">
    <name type="scientific">Caldibacillus debilis</name>
    <dbReference type="NCBI Taxonomy" id="301148"/>
    <lineage>
        <taxon>Bacteria</taxon>
        <taxon>Bacillati</taxon>
        <taxon>Bacillota</taxon>
        <taxon>Bacilli</taxon>
        <taxon>Bacillales</taxon>
        <taxon>Bacillaceae</taxon>
        <taxon>Caldibacillus</taxon>
    </lineage>
</organism>
<protein>
    <submittedName>
        <fullName evidence="5">Fe-S cluster assembly protein SufD</fullName>
    </submittedName>
</protein>
<dbReference type="InterPro" id="IPR037284">
    <property type="entry name" value="SUF_FeS_clus_asmbl_SufBD_sf"/>
</dbReference>
<evidence type="ECO:0000259" key="3">
    <source>
        <dbReference type="Pfam" id="PF19295"/>
    </source>
</evidence>
<evidence type="ECO:0000313" key="4">
    <source>
        <dbReference type="EMBL" id="KYD18660.1"/>
    </source>
</evidence>
<evidence type="ECO:0000313" key="6">
    <source>
        <dbReference type="Proteomes" id="UP000075683"/>
    </source>
</evidence>
<feature type="domain" description="SUF system FeS cluster assembly SufBD N-terminal" evidence="3">
    <location>
        <begin position="102"/>
        <end position="172"/>
    </location>
</feature>
<dbReference type="Proteomes" id="UP000075683">
    <property type="component" value="Unassembled WGS sequence"/>
</dbReference>
<dbReference type="PATRIC" id="fig|301148.3.peg.3782"/>
<dbReference type="EMBL" id="QEWE01000010">
    <property type="protein sequence ID" value="REJ30484.1"/>
    <property type="molecule type" value="Genomic_DNA"/>
</dbReference>
<name>A0A150M247_9BACI</name>
<dbReference type="InterPro" id="IPR000825">
    <property type="entry name" value="SUF_FeS_clus_asmbl_SufBD_core"/>
</dbReference>
<feature type="domain" description="SUF system FeS cluster assembly SufBD core" evidence="2">
    <location>
        <begin position="177"/>
        <end position="408"/>
    </location>
</feature>
<dbReference type="Pfam" id="PF19295">
    <property type="entry name" value="SufBD_N"/>
    <property type="match status" value="1"/>
</dbReference>
<dbReference type="EMBL" id="LQYT01000049">
    <property type="protein sequence ID" value="KYD18660.1"/>
    <property type="molecule type" value="Genomic_DNA"/>
</dbReference>
<dbReference type="Pfam" id="PF01458">
    <property type="entry name" value="SUFBD_core"/>
    <property type="match status" value="1"/>
</dbReference>
<sequence>MTIDVQNPFDQKYVESFSAGRSEPEWLKTFRLNAYERISQLELPKPDKTKIDKWNFTRFTEHVSEKAPAGGIEQLPEKVKSLIDLENAKNLYVQYDQQPIYASLSKELADQGVIFTDILTAVREHGDLVKKYFMTEAVKADDHRLTAFHAALFNGGAFLYIPKNVQVEEPVQAVYIHDENAPLINHVLVVADDNSSVTYVENYISLREASDGIVNIVSEVIANTNAKIVYGAVETLAKGVTAYVNRRGVAGKDASIQWALGLMNDGNTVSENVTLLVGDGSYGDTKTVVVGRGEQTQNFTTKVIHFGKASEGFILQHGVVKDKSSVVFNGIGKIEHGASKSNAQQESRVLMLSEKARGDANPILLIDEDDVLAGHAASVGRVDPIQLYYMMSRGIPKAEAERLIIHGFLAPVVNQLPIEGVKKQLIEVIERKVK</sequence>
<proteinExistence type="inferred from homology"/>
<gene>
    <name evidence="5" type="primary">sufD</name>
    <name evidence="4" type="ORF">B4135_2278</name>
    <name evidence="5" type="ORF">C6P37_03295</name>
</gene>
<dbReference type="RefSeq" id="WP_020155171.1">
    <property type="nucleotide sequence ID" value="NZ_LQYT01000049.1"/>
</dbReference>
<evidence type="ECO:0000313" key="5">
    <source>
        <dbReference type="EMBL" id="REJ30484.1"/>
    </source>
</evidence>
<dbReference type="InterPro" id="IPR045595">
    <property type="entry name" value="SufBD_N"/>
</dbReference>
<reference evidence="5 7" key="2">
    <citation type="submission" date="2018-03" db="EMBL/GenBank/DDBJ databases">
        <authorList>
            <person name="Keele B.F."/>
        </authorList>
    </citation>
    <scope>NUCLEOTIDE SEQUENCE [LARGE SCALE GENOMIC DNA]</scope>
    <source>
        <strain evidence="5">ZCTH4_d</strain>
    </source>
</reference>
<dbReference type="PANTHER" id="PTHR30508:SF1">
    <property type="entry name" value="UPF0051 PROTEIN ABCI8, CHLOROPLASTIC-RELATED"/>
    <property type="match status" value="1"/>
</dbReference>
<dbReference type="PANTHER" id="PTHR30508">
    <property type="entry name" value="FES CLUSTER ASSEMBLY PROTEIN SUF"/>
    <property type="match status" value="1"/>
</dbReference>
<dbReference type="InterPro" id="IPR011542">
    <property type="entry name" value="SUF_FeS_clus_asmbl_SufD"/>
</dbReference>
<reference evidence="4 6" key="1">
    <citation type="submission" date="2016-01" db="EMBL/GenBank/DDBJ databases">
        <title>Draft Genome Sequences of Seven Thermophilic Sporeformers Isolated from Foods.</title>
        <authorList>
            <person name="Berendsen E.M."/>
            <person name="Wells-Bennik M.H."/>
            <person name="Krawcyk A.O."/>
            <person name="De Jong A."/>
            <person name="Holsappel S."/>
            <person name="Eijlander R.T."/>
            <person name="Kuipers O.P."/>
        </authorList>
    </citation>
    <scope>NUCLEOTIDE SEQUENCE [LARGE SCALE GENOMIC DNA]</scope>
    <source>
        <strain evidence="4 6">B4135</strain>
    </source>
</reference>
<evidence type="ECO:0000313" key="7">
    <source>
        <dbReference type="Proteomes" id="UP000257014"/>
    </source>
</evidence>
<dbReference type="SUPFAM" id="SSF101960">
    <property type="entry name" value="Stabilizer of iron transporter SufD"/>
    <property type="match status" value="1"/>
</dbReference>
<evidence type="ECO:0000256" key="1">
    <source>
        <dbReference type="ARBA" id="ARBA00043967"/>
    </source>
</evidence>
<dbReference type="Proteomes" id="UP000257014">
    <property type="component" value="Unassembled WGS sequence"/>
</dbReference>
<comment type="caution">
    <text evidence="4">The sequence shown here is derived from an EMBL/GenBank/DDBJ whole genome shotgun (WGS) entry which is preliminary data.</text>
</comment>
<dbReference type="OrthoDB" id="9803529at2"/>
<accession>A0A150M247</accession>
<dbReference type="NCBIfam" id="TIGR01981">
    <property type="entry name" value="sufD"/>
    <property type="match status" value="1"/>
</dbReference>
<comment type="similarity">
    <text evidence="1">Belongs to the iron-sulfur cluster assembly SufBD family.</text>
</comment>